<comment type="caution">
    <text evidence="2">The sequence shown here is derived from an EMBL/GenBank/DDBJ whole genome shotgun (WGS) entry which is preliminary data.</text>
</comment>
<reference evidence="2 3" key="1">
    <citation type="submission" date="2021-01" db="EMBL/GenBank/DDBJ databases">
        <title>Whole genome shotgun sequence of Actinoplanes palleronii NBRC 14916.</title>
        <authorList>
            <person name="Komaki H."/>
            <person name="Tamura T."/>
        </authorList>
    </citation>
    <scope>NUCLEOTIDE SEQUENCE [LARGE SCALE GENOMIC DNA]</scope>
    <source>
        <strain evidence="2 3">NBRC 14916</strain>
    </source>
</reference>
<proteinExistence type="predicted"/>
<keyword evidence="1" id="KW-0732">Signal</keyword>
<organism evidence="2 3">
    <name type="scientific">Actinoplanes palleronii</name>
    <dbReference type="NCBI Taxonomy" id="113570"/>
    <lineage>
        <taxon>Bacteria</taxon>
        <taxon>Bacillati</taxon>
        <taxon>Actinomycetota</taxon>
        <taxon>Actinomycetes</taxon>
        <taxon>Micromonosporales</taxon>
        <taxon>Micromonosporaceae</taxon>
        <taxon>Actinoplanes</taxon>
    </lineage>
</organism>
<gene>
    <name evidence="2" type="ORF">Apa02nite_051040</name>
</gene>
<protein>
    <recommendedName>
        <fullName evidence="4">Bacterial Ig-like domain-containing protein</fullName>
    </recommendedName>
</protein>
<dbReference type="EMBL" id="BOMS01000077">
    <property type="protein sequence ID" value="GIE68996.1"/>
    <property type="molecule type" value="Genomic_DNA"/>
</dbReference>
<evidence type="ECO:0008006" key="4">
    <source>
        <dbReference type="Google" id="ProtNLM"/>
    </source>
</evidence>
<accession>A0ABQ4BF89</accession>
<evidence type="ECO:0000313" key="2">
    <source>
        <dbReference type="EMBL" id="GIE68996.1"/>
    </source>
</evidence>
<name>A0ABQ4BF89_9ACTN</name>
<feature type="chain" id="PRO_5047442101" description="Bacterial Ig-like domain-containing protein" evidence="1">
    <location>
        <begin position="21"/>
        <end position="341"/>
    </location>
</feature>
<evidence type="ECO:0000313" key="3">
    <source>
        <dbReference type="Proteomes" id="UP000624709"/>
    </source>
</evidence>
<evidence type="ECO:0000256" key="1">
    <source>
        <dbReference type="SAM" id="SignalP"/>
    </source>
</evidence>
<keyword evidence="3" id="KW-1185">Reference proteome</keyword>
<sequence length="341" mass="36012">MRLIRISLAAALLAGGGALAVTTAGSAFANDLVTPVLTIDATTEPGHVVRILGAATGLPAEAFPAVTFVRTDAESPTGGKPIRVPLGEGGAINLTDAPPAGGTITYLASTPELDGYAVVTAQLTVTLPFSTPALSLTNNKSVFSYAEPVRFTATLGDTWTNRKVEIWSDPAGADQGARLLGSGTVNGYHLYSVPLTLTRNTVVTVKFAGDTRFAPRSVTSTVGTRVAASTAITKHYKTAKIGSTAYQYVRKAKNPVFTTTMTYQPGRKQKLAFEYYSAGTWKAWKSGLFALNTAGKSTWTLTGTHKTGVRYRVRTGYLPGTSGDTLNTATYGAWKYFTFTS</sequence>
<dbReference type="Proteomes" id="UP000624709">
    <property type="component" value="Unassembled WGS sequence"/>
</dbReference>
<feature type="signal peptide" evidence="1">
    <location>
        <begin position="1"/>
        <end position="20"/>
    </location>
</feature>
<dbReference type="RefSeq" id="WP_203827222.1">
    <property type="nucleotide sequence ID" value="NZ_BAAATY010000020.1"/>
</dbReference>